<dbReference type="InterPro" id="IPR004449">
    <property type="entry name" value="SixA"/>
</dbReference>
<dbReference type="Proteomes" id="UP001596091">
    <property type="component" value="Unassembled WGS sequence"/>
</dbReference>
<dbReference type="Pfam" id="PF00300">
    <property type="entry name" value="His_Phos_1"/>
    <property type="match status" value="1"/>
</dbReference>
<dbReference type="NCBIfam" id="TIGR00249">
    <property type="entry name" value="sixA"/>
    <property type="match status" value="1"/>
</dbReference>
<evidence type="ECO:0000313" key="1">
    <source>
        <dbReference type="EMBL" id="MFC5861437.1"/>
    </source>
</evidence>
<gene>
    <name evidence="1" type="primary">sixA</name>
    <name evidence="1" type="ORF">ACFPT7_03970</name>
</gene>
<name>A0ABW1EC85_9BACT</name>
<comment type="caution">
    <text evidence="1">The sequence shown here is derived from an EMBL/GenBank/DDBJ whole genome shotgun (WGS) entry which is preliminary data.</text>
</comment>
<dbReference type="EMBL" id="JBHSPH010000001">
    <property type="protein sequence ID" value="MFC5861437.1"/>
    <property type="molecule type" value="Genomic_DNA"/>
</dbReference>
<protein>
    <submittedName>
        <fullName evidence="1">Phosphohistidine phosphatase SixA</fullName>
    </submittedName>
</protein>
<dbReference type="RefSeq" id="WP_263333694.1">
    <property type="nucleotide sequence ID" value="NZ_JAGSYH010000002.1"/>
</dbReference>
<dbReference type="SMART" id="SM00855">
    <property type="entry name" value="PGAM"/>
    <property type="match status" value="1"/>
</dbReference>
<accession>A0ABW1EC85</accession>
<organism evidence="1 2">
    <name type="scientific">Acidicapsa dinghuensis</name>
    <dbReference type="NCBI Taxonomy" id="2218256"/>
    <lineage>
        <taxon>Bacteria</taxon>
        <taxon>Pseudomonadati</taxon>
        <taxon>Acidobacteriota</taxon>
        <taxon>Terriglobia</taxon>
        <taxon>Terriglobales</taxon>
        <taxon>Acidobacteriaceae</taxon>
        <taxon>Acidicapsa</taxon>
    </lineage>
</organism>
<dbReference type="InterPro" id="IPR029033">
    <property type="entry name" value="His_PPase_superfam"/>
</dbReference>
<dbReference type="SUPFAM" id="SSF53254">
    <property type="entry name" value="Phosphoglycerate mutase-like"/>
    <property type="match status" value="1"/>
</dbReference>
<reference evidence="2" key="1">
    <citation type="journal article" date="2019" name="Int. J. Syst. Evol. Microbiol.">
        <title>The Global Catalogue of Microorganisms (GCM) 10K type strain sequencing project: providing services to taxonomists for standard genome sequencing and annotation.</title>
        <authorList>
            <consortium name="The Broad Institute Genomics Platform"/>
            <consortium name="The Broad Institute Genome Sequencing Center for Infectious Disease"/>
            <person name="Wu L."/>
            <person name="Ma J."/>
        </authorList>
    </citation>
    <scope>NUCLEOTIDE SEQUENCE [LARGE SCALE GENOMIC DNA]</scope>
    <source>
        <strain evidence="2">JCM 4087</strain>
    </source>
</reference>
<evidence type="ECO:0000313" key="2">
    <source>
        <dbReference type="Proteomes" id="UP001596091"/>
    </source>
</evidence>
<dbReference type="Gene3D" id="3.40.50.1240">
    <property type="entry name" value="Phosphoglycerate mutase-like"/>
    <property type="match status" value="1"/>
</dbReference>
<proteinExistence type="predicted"/>
<dbReference type="InterPro" id="IPR013078">
    <property type="entry name" value="His_Pase_superF_clade-1"/>
</dbReference>
<sequence length="183" mass="19887">MNLYLMRHADAGVSRDNPVLDAKRGLVKEGKQQCMLMGAVLVGLRAQIDVVISSPLKRARQTAQFVATEIGVETPILNSPALAADADYAAFQQLLSEHNNREGVLVVGHNPNLHQFLARLLSGNGNGHHALQGGGCIRLRKGAIARIDLARRPAQLQWLIDPRLAGTVYTSLTKSSRPKTSRK</sequence>
<keyword evidence="2" id="KW-1185">Reference proteome</keyword>
<dbReference type="CDD" id="cd07040">
    <property type="entry name" value="HP"/>
    <property type="match status" value="1"/>
</dbReference>